<dbReference type="OrthoDB" id="9790554at2"/>
<gene>
    <name evidence="5" type="ORF">SAMN06297280_1674</name>
</gene>
<evidence type="ECO:0000256" key="3">
    <source>
        <dbReference type="PROSITE-ProRule" id="PRU01282"/>
    </source>
</evidence>
<dbReference type="AlphaFoldDB" id="A0A285IS21"/>
<proteinExistence type="inferred from homology"/>
<dbReference type="PANTHER" id="PTHR30041:SF4">
    <property type="entry name" value="ARSENATE REDUCTASE"/>
    <property type="match status" value="1"/>
</dbReference>
<name>A0A285IS21_9GAMM</name>
<dbReference type="Proteomes" id="UP000219353">
    <property type="component" value="Unassembled WGS sequence"/>
</dbReference>
<dbReference type="Gene3D" id="3.40.30.10">
    <property type="entry name" value="Glutaredoxin"/>
    <property type="match status" value="1"/>
</dbReference>
<comment type="catalytic activity">
    <reaction evidence="4">
        <text>[glutaredoxin]-dithiol + arsenate + glutathione + H(+) = glutathionyl-S-S-[glutaredoxin] + arsenite + H2O</text>
        <dbReference type="Rhea" id="RHEA:22016"/>
        <dbReference type="Rhea" id="RHEA-COMP:10729"/>
        <dbReference type="Rhea" id="RHEA-COMP:17668"/>
        <dbReference type="ChEBI" id="CHEBI:15377"/>
        <dbReference type="ChEBI" id="CHEBI:15378"/>
        <dbReference type="ChEBI" id="CHEBI:29242"/>
        <dbReference type="ChEBI" id="CHEBI:29950"/>
        <dbReference type="ChEBI" id="CHEBI:48597"/>
        <dbReference type="ChEBI" id="CHEBI:57925"/>
        <dbReference type="ChEBI" id="CHEBI:146199"/>
        <dbReference type="EC" id="1.20.4.1"/>
    </reaction>
</comment>
<dbReference type="Pfam" id="PF03960">
    <property type="entry name" value="ArsC"/>
    <property type="match status" value="1"/>
</dbReference>
<dbReference type="SUPFAM" id="SSF52833">
    <property type="entry name" value="Thioredoxin-like"/>
    <property type="match status" value="1"/>
</dbReference>
<evidence type="ECO:0000313" key="5">
    <source>
        <dbReference type="EMBL" id="SNY50798.1"/>
    </source>
</evidence>
<keyword evidence="6" id="KW-1185">Reference proteome</keyword>
<accession>A0A285IS21</accession>
<dbReference type="EC" id="1.20.4.1" evidence="4"/>
<dbReference type="CDD" id="cd03034">
    <property type="entry name" value="ArsC_ArsC"/>
    <property type="match status" value="1"/>
</dbReference>
<evidence type="ECO:0000256" key="1">
    <source>
        <dbReference type="ARBA" id="ARBA00007198"/>
    </source>
</evidence>
<dbReference type="RefSeq" id="WP_097110953.1">
    <property type="nucleotide sequence ID" value="NZ_OBEB01000003.1"/>
</dbReference>
<protein>
    <recommendedName>
        <fullName evidence="4">Arsenate reductase</fullName>
        <ecNumber evidence="4">1.20.4.1</ecNumber>
    </recommendedName>
</protein>
<dbReference type="InterPro" id="IPR006659">
    <property type="entry name" value="Arsenate_reductase"/>
</dbReference>
<organism evidence="5 6">
    <name type="scientific">Arsukibacterium tuosuense</name>
    <dbReference type="NCBI Taxonomy" id="1323745"/>
    <lineage>
        <taxon>Bacteria</taxon>
        <taxon>Pseudomonadati</taxon>
        <taxon>Pseudomonadota</taxon>
        <taxon>Gammaproteobacteria</taxon>
        <taxon>Chromatiales</taxon>
        <taxon>Chromatiaceae</taxon>
        <taxon>Arsukibacterium</taxon>
    </lineage>
</organism>
<sequence length="115" mass="12894">MITIYHNPRCSKSREALALLQQHDSKSLTVIDYMKTPPTYDELTNILAKLNIPARSLLRAKETEYSSLQLNDPALTEQQLITAMTEHPKLIERPIVINGEKAAIGRPLSNISAIL</sequence>
<dbReference type="InterPro" id="IPR006660">
    <property type="entry name" value="Arsenate_reductase-like"/>
</dbReference>
<dbReference type="EMBL" id="OBEB01000003">
    <property type="protein sequence ID" value="SNY50798.1"/>
    <property type="molecule type" value="Genomic_DNA"/>
</dbReference>
<reference evidence="6" key="1">
    <citation type="submission" date="2017-09" db="EMBL/GenBank/DDBJ databases">
        <authorList>
            <person name="Varghese N."/>
            <person name="Submissions S."/>
        </authorList>
    </citation>
    <scope>NUCLEOTIDE SEQUENCE [LARGE SCALE GENOMIC DNA]</scope>
    <source>
        <strain evidence="6">CGMCC 1.12461</strain>
    </source>
</reference>
<evidence type="ECO:0000313" key="6">
    <source>
        <dbReference type="Proteomes" id="UP000219353"/>
    </source>
</evidence>
<dbReference type="InterPro" id="IPR036249">
    <property type="entry name" value="Thioredoxin-like_sf"/>
</dbReference>
<dbReference type="GO" id="GO:0008794">
    <property type="term" value="F:arsenate reductase (glutaredoxin) activity"/>
    <property type="evidence" value="ECO:0007669"/>
    <property type="project" value="UniProtKB-UniRule"/>
</dbReference>
<evidence type="ECO:0000256" key="2">
    <source>
        <dbReference type="ARBA" id="ARBA00023002"/>
    </source>
</evidence>
<keyword evidence="2 4" id="KW-0560">Oxidoreductase</keyword>
<dbReference type="PANTHER" id="PTHR30041">
    <property type="entry name" value="ARSENATE REDUCTASE"/>
    <property type="match status" value="1"/>
</dbReference>
<dbReference type="NCBIfam" id="TIGR00014">
    <property type="entry name" value="arsC"/>
    <property type="match status" value="1"/>
</dbReference>
<dbReference type="PROSITE" id="PS51353">
    <property type="entry name" value="ARSC"/>
    <property type="match status" value="1"/>
</dbReference>
<evidence type="ECO:0000256" key="4">
    <source>
        <dbReference type="RuleBase" id="RU362029"/>
    </source>
</evidence>
<comment type="similarity">
    <text evidence="1 3 4">Belongs to the ArsC family.</text>
</comment>